<dbReference type="Proteomes" id="UP001497472">
    <property type="component" value="Unassembled WGS sequence"/>
</dbReference>
<dbReference type="PANTHER" id="PTHR31118:SF12">
    <property type="entry name" value="CYCLASE-LIKE PROTEIN 2"/>
    <property type="match status" value="1"/>
</dbReference>
<dbReference type="Gene3D" id="3.50.30.50">
    <property type="entry name" value="Putative cyclase"/>
    <property type="match status" value="2"/>
</dbReference>
<dbReference type="Pfam" id="PF04199">
    <property type="entry name" value="Cyclase"/>
    <property type="match status" value="1"/>
</dbReference>
<gene>
    <name evidence="2" type="ORF">LNINA_LOCUS3794</name>
</gene>
<evidence type="ECO:0008006" key="4">
    <source>
        <dbReference type="Google" id="ProtNLM"/>
    </source>
</evidence>
<dbReference type="PANTHER" id="PTHR31118">
    <property type="entry name" value="CYCLASE-LIKE PROTEIN 2"/>
    <property type="match status" value="1"/>
</dbReference>
<evidence type="ECO:0000313" key="2">
    <source>
        <dbReference type="EMBL" id="CAK1544013.1"/>
    </source>
</evidence>
<protein>
    <recommendedName>
        <fullName evidence="4">Cyclase</fullName>
    </recommendedName>
</protein>
<dbReference type="EMBL" id="CAVLEF010000005">
    <property type="protein sequence ID" value="CAK1544013.1"/>
    <property type="molecule type" value="Genomic_DNA"/>
</dbReference>
<keyword evidence="3" id="KW-1185">Reference proteome</keyword>
<sequence>MQKILIQSLIIYFSSVIGNPINLNGLLLPGEYEYIDLTNPFDENTIYWPGIQKFEFTKKVTIQSGNLYAANEFATAEHGGTHLDAPAHFDINGKFVADIPISKLIVPRLSGEVMEWITTSYKNVVGVGVDTSSIDPGSSTEFPAHRIGSAAGLYNIESINLSRPIQEYGCTALVMPMKISQGTGAPVRIVAICPKKPPTEF</sequence>
<proteinExistence type="inferred from homology"/>
<comment type="caution">
    <text evidence="2">The sequence shown here is derived from an EMBL/GenBank/DDBJ whole genome shotgun (WGS) entry which is preliminary data.</text>
</comment>
<dbReference type="AlphaFoldDB" id="A0AAV1J4N3"/>
<dbReference type="GO" id="GO:0004061">
    <property type="term" value="F:arylformamidase activity"/>
    <property type="evidence" value="ECO:0007669"/>
    <property type="project" value="InterPro"/>
</dbReference>
<evidence type="ECO:0000256" key="1">
    <source>
        <dbReference type="ARBA" id="ARBA00007865"/>
    </source>
</evidence>
<dbReference type="InterPro" id="IPR037175">
    <property type="entry name" value="KFase_sf"/>
</dbReference>
<dbReference type="SUPFAM" id="SSF102198">
    <property type="entry name" value="Putative cyclase"/>
    <property type="match status" value="1"/>
</dbReference>
<evidence type="ECO:0000313" key="3">
    <source>
        <dbReference type="Proteomes" id="UP001497472"/>
    </source>
</evidence>
<comment type="similarity">
    <text evidence="1">Belongs to the Cyclase 1 superfamily.</text>
</comment>
<accession>A0AAV1J4N3</accession>
<organism evidence="2 3">
    <name type="scientific">Leptosia nina</name>
    <dbReference type="NCBI Taxonomy" id="320188"/>
    <lineage>
        <taxon>Eukaryota</taxon>
        <taxon>Metazoa</taxon>
        <taxon>Ecdysozoa</taxon>
        <taxon>Arthropoda</taxon>
        <taxon>Hexapoda</taxon>
        <taxon>Insecta</taxon>
        <taxon>Pterygota</taxon>
        <taxon>Neoptera</taxon>
        <taxon>Endopterygota</taxon>
        <taxon>Lepidoptera</taxon>
        <taxon>Glossata</taxon>
        <taxon>Ditrysia</taxon>
        <taxon>Papilionoidea</taxon>
        <taxon>Pieridae</taxon>
        <taxon>Pierinae</taxon>
        <taxon>Leptosia</taxon>
    </lineage>
</organism>
<dbReference type="InterPro" id="IPR007325">
    <property type="entry name" value="KFase/CYL"/>
</dbReference>
<reference evidence="2 3" key="1">
    <citation type="submission" date="2023-11" db="EMBL/GenBank/DDBJ databases">
        <authorList>
            <person name="Okamura Y."/>
        </authorList>
    </citation>
    <scope>NUCLEOTIDE SEQUENCE [LARGE SCALE GENOMIC DNA]</scope>
</reference>
<dbReference type="GO" id="GO:0019441">
    <property type="term" value="P:L-tryptophan catabolic process to kynurenine"/>
    <property type="evidence" value="ECO:0007669"/>
    <property type="project" value="InterPro"/>
</dbReference>
<name>A0AAV1J4N3_9NEOP</name>